<feature type="short sequence motif" description="FFD box" evidence="2">
    <location>
        <begin position="274"/>
        <end position="290"/>
    </location>
</feature>
<evidence type="ECO:0000259" key="6">
    <source>
        <dbReference type="PROSITE" id="PS51513"/>
    </source>
</evidence>
<protein>
    <submittedName>
        <fullName evidence="8">Protein LSM14 homolog B</fullName>
    </submittedName>
</protein>
<evidence type="ECO:0000256" key="2">
    <source>
        <dbReference type="PROSITE-ProRule" id="PRU00846"/>
    </source>
</evidence>
<name>A0AAV4MW17_9ARAC</name>
<feature type="compositionally biased region" description="Polar residues" evidence="4">
    <location>
        <begin position="205"/>
        <end position="216"/>
    </location>
</feature>
<dbReference type="PANTHER" id="PTHR13586">
    <property type="entry name" value="SCD6 PROTEIN-RELATED"/>
    <property type="match status" value="1"/>
</dbReference>
<feature type="domain" description="FFD box profile" evidence="6">
    <location>
        <begin position="274"/>
        <end position="290"/>
    </location>
</feature>
<dbReference type="InterPro" id="IPR025762">
    <property type="entry name" value="DFDF"/>
</dbReference>
<evidence type="ECO:0000313" key="8">
    <source>
        <dbReference type="EMBL" id="GIX76675.1"/>
    </source>
</evidence>
<dbReference type="EMBL" id="BPLQ01000958">
    <property type="protein sequence ID" value="GIX76675.1"/>
    <property type="molecule type" value="Genomic_DNA"/>
</dbReference>
<feature type="compositionally biased region" description="Low complexity" evidence="4">
    <location>
        <begin position="143"/>
        <end position="155"/>
    </location>
</feature>
<feature type="region of interest" description="Disordered" evidence="4">
    <location>
        <begin position="140"/>
        <end position="232"/>
    </location>
</feature>
<reference evidence="8 9" key="1">
    <citation type="submission" date="2021-06" db="EMBL/GenBank/DDBJ databases">
        <title>Caerostris darwini draft genome.</title>
        <authorList>
            <person name="Kono N."/>
            <person name="Arakawa K."/>
        </authorList>
    </citation>
    <scope>NUCLEOTIDE SEQUENCE [LARGE SCALE GENOMIC DNA]</scope>
</reference>
<feature type="domain" description="DFDF" evidence="5">
    <location>
        <begin position="228"/>
        <end position="264"/>
    </location>
</feature>
<dbReference type="SUPFAM" id="SSF50182">
    <property type="entry name" value="Sm-like ribonucleoproteins"/>
    <property type="match status" value="1"/>
</dbReference>
<organism evidence="8 9">
    <name type="scientific">Caerostris darwini</name>
    <dbReference type="NCBI Taxonomy" id="1538125"/>
    <lineage>
        <taxon>Eukaryota</taxon>
        <taxon>Metazoa</taxon>
        <taxon>Ecdysozoa</taxon>
        <taxon>Arthropoda</taxon>
        <taxon>Chelicerata</taxon>
        <taxon>Arachnida</taxon>
        <taxon>Araneae</taxon>
        <taxon>Araneomorphae</taxon>
        <taxon>Entelegynae</taxon>
        <taxon>Araneoidea</taxon>
        <taxon>Araneidae</taxon>
        <taxon>Caerostris</taxon>
    </lineage>
</organism>
<proteinExistence type="inferred from homology"/>
<feature type="compositionally biased region" description="Basic and acidic residues" evidence="4">
    <location>
        <begin position="178"/>
        <end position="190"/>
    </location>
</feature>
<dbReference type="InterPro" id="IPR047575">
    <property type="entry name" value="Sm"/>
</dbReference>
<dbReference type="InterPro" id="IPR025609">
    <property type="entry name" value="Lsm14-like_N"/>
</dbReference>
<dbReference type="PROSITE" id="PS51513">
    <property type="entry name" value="FFD"/>
    <property type="match status" value="1"/>
</dbReference>
<dbReference type="GO" id="GO:0034063">
    <property type="term" value="P:stress granule assembly"/>
    <property type="evidence" value="ECO:0007669"/>
    <property type="project" value="TreeGrafter"/>
</dbReference>
<dbReference type="PROSITE" id="PS51512">
    <property type="entry name" value="DFDF"/>
    <property type="match status" value="1"/>
</dbReference>
<keyword evidence="9" id="KW-1185">Reference proteome</keyword>
<evidence type="ECO:0000256" key="4">
    <source>
        <dbReference type="SAM" id="MobiDB-lite"/>
    </source>
</evidence>
<dbReference type="GO" id="GO:0003729">
    <property type="term" value="F:mRNA binding"/>
    <property type="evidence" value="ECO:0007669"/>
    <property type="project" value="TreeGrafter"/>
</dbReference>
<evidence type="ECO:0000259" key="7">
    <source>
        <dbReference type="PROSITE" id="PS52002"/>
    </source>
</evidence>
<evidence type="ECO:0000256" key="1">
    <source>
        <dbReference type="ARBA" id="ARBA00010415"/>
    </source>
</evidence>
<evidence type="ECO:0000259" key="5">
    <source>
        <dbReference type="PROSITE" id="PS51512"/>
    </source>
</evidence>
<keyword evidence="3" id="KW-0175">Coiled coil</keyword>
<dbReference type="Proteomes" id="UP001054837">
    <property type="component" value="Unassembled WGS sequence"/>
</dbReference>
<dbReference type="GO" id="GO:0033962">
    <property type="term" value="P:P-body assembly"/>
    <property type="evidence" value="ECO:0007669"/>
    <property type="project" value="TreeGrafter"/>
</dbReference>
<dbReference type="SMART" id="SM01271">
    <property type="entry name" value="LSM14"/>
    <property type="match status" value="1"/>
</dbReference>
<sequence length="403" mass="45967">MASVPYLGSKISLISKSEIRYEGILYTVDPKESTVALAKVKSFGTEDRPTDRPVLPRDEVYEYIIFRASDIKDLHVCEPPKSHHTLPHDPAIVQHSQPVSHSQPLSHYSSLPYGQAFNTLLGLSQFQHYPSQSSYPQIHPLLSTSHYSGSSRSTTGLQRKSPTSDAGVQVSVGNDMMRSSRDPLKPRNREQVQSNLQNRRRMPVNRQQNNRRSNMYNYAPRRGRGRSSSSASLDKFENEYDFEQANAEFQELENKLAKNTLEDTVDSGAEDTSGSYNKEKSFFDDISCEATQRSKGLPRFDWRYERKLNVETFGVSANNAWLRRRRARGGFRRGFRGRGGSNRFADVPTQKTVTFDETPVIKEVEVVTLEEKPESIPIIEVTVEEEKKDWPEPNVKTEETVWN</sequence>
<dbReference type="Gene3D" id="2.30.30.100">
    <property type="match status" value="1"/>
</dbReference>
<comment type="similarity">
    <text evidence="1">Belongs to the LSM14 family.</text>
</comment>
<gene>
    <name evidence="8" type="primary">lsm14b</name>
    <name evidence="8" type="ORF">CDAR_575171</name>
</gene>
<feature type="coiled-coil region" evidence="3">
    <location>
        <begin position="233"/>
        <end position="262"/>
    </location>
</feature>
<evidence type="ECO:0000313" key="9">
    <source>
        <dbReference type="Proteomes" id="UP001054837"/>
    </source>
</evidence>
<feature type="domain" description="Sm" evidence="7">
    <location>
        <begin position="1"/>
        <end position="80"/>
    </location>
</feature>
<dbReference type="Pfam" id="PF12701">
    <property type="entry name" value="LSM14"/>
    <property type="match status" value="1"/>
</dbReference>
<dbReference type="PANTHER" id="PTHR13586:SF0">
    <property type="entry name" value="TRAILER HITCH, ISOFORM H"/>
    <property type="match status" value="1"/>
</dbReference>
<evidence type="ECO:0000256" key="3">
    <source>
        <dbReference type="SAM" id="Coils"/>
    </source>
</evidence>
<accession>A0AAV4MW17</accession>
<dbReference type="PROSITE" id="PS52002">
    <property type="entry name" value="SM"/>
    <property type="match status" value="1"/>
</dbReference>
<feature type="compositionally biased region" description="Polar residues" evidence="4">
    <location>
        <begin position="156"/>
        <end position="166"/>
    </location>
</feature>
<dbReference type="GO" id="GO:0000932">
    <property type="term" value="C:P-body"/>
    <property type="evidence" value="ECO:0007669"/>
    <property type="project" value="TreeGrafter"/>
</dbReference>
<dbReference type="InterPro" id="IPR025761">
    <property type="entry name" value="FFD_box"/>
</dbReference>
<dbReference type="AlphaFoldDB" id="A0AAV4MW17"/>
<dbReference type="InterPro" id="IPR010920">
    <property type="entry name" value="LSM_dom_sf"/>
</dbReference>
<dbReference type="InterPro" id="IPR019050">
    <property type="entry name" value="FDF_dom"/>
</dbReference>
<dbReference type="CDD" id="cd01736">
    <property type="entry name" value="LSm14_N"/>
    <property type="match status" value="1"/>
</dbReference>
<dbReference type="SMART" id="SM01199">
    <property type="entry name" value="FDF"/>
    <property type="match status" value="1"/>
</dbReference>
<comment type="caution">
    <text evidence="8">The sequence shown here is derived from an EMBL/GenBank/DDBJ whole genome shotgun (WGS) entry which is preliminary data.</text>
</comment>